<sequence length="174" mass="19150">MDRASILGDAIEYLKELLQRINDLHNELESTPSSSSMPVAGGTSFHPLTPTVPTLPGRVKEELCPSSLPSPNGQPARVCVPSLSLLLLYFLSASIIIYHYWRVEVRVREGRAVNIHMFCARRPGLLLSTMRALDGLGLDIQQAVISCFNGFALDVFRAEVSVAFFDCVLPVTLH</sequence>
<evidence type="ECO:0000256" key="3">
    <source>
        <dbReference type="SAM" id="Phobius"/>
    </source>
</evidence>
<evidence type="ECO:0000313" key="5">
    <source>
        <dbReference type="EMBL" id="RZR70802.1"/>
    </source>
</evidence>
<evidence type="ECO:0000259" key="4">
    <source>
        <dbReference type="Pfam" id="PF22754"/>
    </source>
</evidence>
<feature type="transmembrane region" description="Helical" evidence="3">
    <location>
        <begin position="80"/>
        <end position="101"/>
    </location>
</feature>
<dbReference type="Pfam" id="PF22754">
    <property type="entry name" value="bHLH-TF_ACT-like_plant"/>
    <property type="match status" value="1"/>
</dbReference>
<dbReference type="GO" id="GO:0043565">
    <property type="term" value="F:sequence-specific DNA binding"/>
    <property type="evidence" value="ECO:0007669"/>
    <property type="project" value="TreeGrafter"/>
</dbReference>
<dbReference type="AlphaFoldDB" id="A0A445M982"/>
<keyword evidence="2" id="KW-0539">Nucleus</keyword>
<dbReference type="GO" id="GO:0003700">
    <property type="term" value="F:DNA-binding transcription factor activity"/>
    <property type="evidence" value="ECO:0007669"/>
    <property type="project" value="TreeGrafter"/>
</dbReference>
<evidence type="ECO:0000256" key="1">
    <source>
        <dbReference type="ARBA" id="ARBA00004123"/>
    </source>
</evidence>
<reference evidence="5" key="1">
    <citation type="journal article" date="2018" name="Data Brief">
        <title>Genome sequence data from 17 accessions of Ensete ventricosum, a staple food crop for millions in Ethiopia.</title>
        <authorList>
            <person name="Yemataw Z."/>
            <person name="Muzemil S."/>
            <person name="Ambachew D."/>
            <person name="Tripathi L."/>
            <person name="Tesfaye K."/>
            <person name="Chala A."/>
            <person name="Farbos A."/>
            <person name="O'Neill P."/>
            <person name="Moore K."/>
            <person name="Grant M."/>
            <person name="Studholme D.J."/>
        </authorList>
    </citation>
    <scope>NUCLEOTIDE SEQUENCE [LARGE SCALE GENOMIC DNA]</scope>
    <source>
        <tissue evidence="5">Leaf</tissue>
    </source>
</reference>
<keyword evidence="3" id="KW-1133">Transmembrane helix</keyword>
<dbReference type="EMBL" id="KV875461">
    <property type="protein sequence ID" value="RZR70802.1"/>
    <property type="molecule type" value="Genomic_DNA"/>
</dbReference>
<gene>
    <name evidence="5" type="ORF">BHM03_00001541</name>
</gene>
<comment type="subcellular location">
    <subcellularLocation>
        <location evidence="1">Nucleus</location>
    </subcellularLocation>
</comment>
<keyword evidence="3" id="KW-0472">Membrane</keyword>
<name>A0A445M982_ENSVE</name>
<dbReference type="PANTHER" id="PTHR31945">
    <property type="entry name" value="TRANSCRIPTION FACTOR SCREAM2-RELATED"/>
    <property type="match status" value="1"/>
</dbReference>
<dbReference type="PANTHER" id="PTHR31945:SF129">
    <property type="entry name" value="TRANSCRIPTION FACTOR SCREAM2"/>
    <property type="match status" value="1"/>
</dbReference>
<dbReference type="InterPro" id="IPR054502">
    <property type="entry name" value="bHLH-TF_ACT-like_plant"/>
</dbReference>
<evidence type="ECO:0000256" key="2">
    <source>
        <dbReference type="ARBA" id="ARBA00023242"/>
    </source>
</evidence>
<proteinExistence type="predicted"/>
<dbReference type="CDD" id="cd04873">
    <property type="entry name" value="ACT_UUR-ACR-like"/>
    <property type="match status" value="1"/>
</dbReference>
<keyword evidence="3" id="KW-0812">Transmembrane</keyword>
<dbReference type="GO" id="GO:0005634">
    <property type="term" value="C:nucleus"/>
    <property type="evidence" value="ECO:0007669"/>
    <property type="project" value="UniProtKB-SubCell"/>
</dbReference>
<protein>
    <recommendedName>
        <fullName evidence="4">Plant bHLH transcription factor ACT-like domain-containing protein</fullName>
    </recommendedName>
</protein>
<feature type="domain" description="Plant bHLH transcription factor ACT-like" evidence="4">
    <location>
        <begin position="103"/>
        <end position="158"/>
    </location>
</feature>
<dbReference type="InterPro" id="IPR051358">
    <property type="entry name" value="TF_AMS/ICE1/BHLH6-like"/>
</dbReference>
<organism evidence="5">
    <name type="scientific">Ensete ventricosum</name>
    <name type="common">Abyssinian banana</name>
    <name type="synonym">Musa ensete</name>
    <dbReference type="NCBI Taxonomy" id="4639"/>
    <lineage>
        <taxon>Eukaryota</taxon>
        <taxon>Viridiplantae</taxon>
        <taxon>Streptophyta</taxon>
        <taxon>Embryophyta</taxon>
        <taxon>Tracheophyta</taxon>
        <taxon>Spermatophyta</taxon>
        <taxon>Magnoliopsida</taxon>
        <taxon>Liliopsida</taxon>
        <taxon>Zingiberales</taxon>
        <taxon>Musaceae</taxon>
        <taxon>Ensete</taxon>
    </lineage>
</organism>
<dbReference type="Proteomes" id="UP000290560">
    <property type="component" value="Unassembled WGS sequence"/>
</dbReference>
<accession>A0A445M982</accession>